<dbReference type="InterPro" id="IPR005502">
    <property type="entry name" value="Ribosyl_crysJ1"/>
</dbReference>
<sequence length="718" mass="78232">MASLPEDYIERVYAGVLGKLIGVYLGRPFEGWTHQRIMEVLGPIRYYVHDHPNMPASPWDPDPAPNKEEIPLVVTDDDVSGTFTFVRALEEHGFSPEITSEQIGKTWLNQIIEGQTILWWGGRGVSTEHTAYLNLKNGIPAPDSGSIKTNGKTVAEQIGAQIFIDGWAMVAPGNPQLAARLAQQAGSVSHDGESVYAAMLWAAMEAEAFLAKDVNHLLDTGLSVIPPDSAIAGLIADVRQWHASDGDWLTTRQRIEDKYGYEKYCGVCHVMPNHGVMVMALLYGSHDFTEAMHIINTCGWDTDCNSGNVGCLVALIHGMAAFQGDTDWRGPLADRALISSADGGFSITNAASIALEVANIGRRITGLSPLEAPKGGAQFHFTLPGSIQGFTAKGAALTHEYDEVARPTLAIKCTDLKLTGHAIEALTPVFMGKDVLKMHSYPLMASPLLYPGQTVEAKVRSPGTNTAKVEVALRIKVYGLKNNLIAKDSEPVSLEPGKEAVIRWTIPDDHDNQPIQSVGLALSAVESDVTGKVILDSLGWTGMPFMTLKRPSNRSIQFWKRAWVHGVDAFHPWMKPSFCIVKNRGEGILIHGTREWTDYRVKVTDFTVQLGQPAGVAIRVRGLNRYYAIMFCDHGKTVALLKALDEKRIVMASADFSWELDQTYEVFIQAKGSHIIGRVGGMDVELMAEDDQYVGGGVGLVVTDGTMSAGYIDIAPVN</sequence>
<dbReference type="Pfam" id="PF03747">
    <property type="entry name" value="ADP_ribosyl_GH"/>
    <property type="match status" value="1"/>
</dbReference>
<dbReference type="InterPro" id="IPR036705">
    <property type="entry name" value="Ribosyl_crysJ1_sf"/>
</dbReference>
<dbReference type="Gene3D" id="2.60.120.560">
    <property type="entry name" value="Exo-inulinase, domain 1"/>
    <property type="match status" value="1"/>
</dbReference>
<evidence type="ECO:0000313" key="1">
    <source>
        <dbReference type="EMBL" id="KUI55223.1"/>
    </source>
</evidence>
<keyword evidence="2" id="KW-1185">Reference proteome</keyword>
<dbReference type="EMBL" id="KN714679">
    <property type="protein sequence ID" value="KUI55223.1"/>
    <property type="molecule type" value="Genomic_DNA"/>
</dbReference>
<dbReference type="Proteomes" id="UP000078576">
    <property type="component" value="Unassembled WGS sequence"/>
</dbReference>
<gene>
    <name evidence="1" type="ORF">VP1G_02720</name>
</gene>
<proteinExistence type="predicted"/>
<accession>A0A194UU82</accession>
<name>A0A194UU82_CYTMA</name>
<protein>
    <recommendedName>
        <fullName evidence="3">ADP-ribosylglycohydrolase</fullName>
    </recommendedName>
</protein>
<reference evidence="2" key="1">
    <citation type="submission" date="2014-12" db="EMBL/GenBank/DDBJ databases">
        <title>Genome Sequence of Valsa Canker Pathogens Uncovers a Specific Adaption of Colonization on Woody Bark.</title>
        <authorList>
            <person name="Yin Z."/>
            <person name="Liu H."/>
            <person name="Gao X."/>
            <person name="Li Z."/>
            <person name="Song N."/>
            <person name="Ke X."/>
            <person name="Dai Q."/>
            <person name="Wu Y."/>
            <person name="Sun Y."/>
            <person name="Xu J.-R."/>
            <person name="Kang Z.K."/>
            <person name="Wang L."/>
            <person name="Huang L."/>
        </authorList>
    </citation>
    <scope>NUCLEOTIDE SEQUENCE [LARGE SCALE GENOMIC DNA]</scope>
    <source>
        <strain evidence="2">SXYL134</strain>
    </source>
</reference>
<dbReference type="STRING" id="694573.A0A194UU82"/>
<dbReference type="SUPFAM" id="SSF101478">
    <property type="entry name" value="ADP-ribosylglycohydrolase"/>
    <property type="match status" value="1"/>
</dbReference>
<dbReference type="AlphaFoldDB" id="A0A194UU82"/>
<organism evidence="1 2">
    <name type="scientific">Cytospora mali</name>
    <name type="common">Apple Valsa canker fungus</name>
    <name type="synonym">Valsa mali</name>
    <dbReference type="NCBI Taxonomy" id="578113"/>
    <lineage>
        <taxon>Eukaryota</taxon>
        <taxon>Fungi</taxon>
        <taxon>Dikarya</taxon>
        <taxon>Ascomycota</taxon>
        <taxon>Pezizomycotina</taxon>
        <taxon>Sordariomycetes</taxon>
        <taxon>Sordariomycetidae</taxon>
        <taxon>Diaporthales</taxon>
        <taxon>Cytosporaceae</taxon>
        <taxon>Cytospora</taxon>
    </lineage>
</organism>
<evidence type="ECO:0000313" key="2">
    <source>
        <dbReference type="Proteomes" id="UP000078576"/>
    </source>
</evidence>
<evidence type="ECO:0008006" key="3">
    <source>
        <dbReference type="Google" id="ProtNLM"/>
    </source>
</evidence>
<dbReference type="OrthoDB" id="44736at2759"/>
<dbReference type="Gene3D" id="1.10.4080.10">
    <property type="entry name" value="ADP-ribosylation/Crystallin J1"/>
    <property type="match status" value="1"/>
</dbReference>